<evidence type="ECO:0000313" key="2">
    <source>
        <dbReference type="Proteomes" id="UP000580250"/>
    </source>
</evidence>
<evidence type="ECO:0000313" key="1">
    <source>
        <dbReference type="EMBL" id="CAD2172179.1"/>
    </source>
</evidence>
<protein>
    <submittedName>
        <fullName evidence="1">Uncharacterized protein</fullName>
    </submittedName>
</protein>
<reference evidence="1 2" key="1">
    <citation type="submission" date="2020-08" db="EMBL/GenBank/DDBJ databases">
        <authorList>
            <person name="Koutsovoulos G."/>
            <person name="Danchin GJ E."/>
        </authorList>
    </citation>
    <scope>NUCLEOTIDE SEQUENCE [LARGE SCALE GENOMIC DNA]</scope>
</reference>
<organism evidence="1 2">
    <name type="scientific">Meloidogyne enterolobii</name>
    <name type="common">Root-knot nematode worm</name>
    <name type="synonym">Meloidogyne mayaguensis</name>
    <dbReference type="NCBI Taxonomy" id="390850"/>
    <lineage>
        <taxon>Eukaryota</taxon>
        <taxon>Metazoa</taxon>
        <taxon>Ecdysozoa</taxon>
        <taxon>Nematoda</taxon>
        <taxon>Chromadorea</taxon>
        <taxon>Rhabditida</taxon>
        <taxon>Tylenchina</taxon>
        <taxon>Tylenchomorpha</taxon>
        <taxon>Tylenchoidea</taxon>
        <taxon>Meloidogynidae</taxon>
        <taxon>Meloidogyninae</taxon>
        <taxon>Meloidogyne</taxon>
    </lineage>
</organism>
<name>A0A6V7VB46_MELEN</name>
<comment type="caution">
    <text evidence="1">The sequence shown here is derived from an EMBL/GenBank/DDBJ whole genome shotgun (WGS) entry which is preliminary data.</text>
</comment>
<dbReference type="AlphaFoldDB" id="A0A6V7VB46"/>
<accession>A0A6V7VB46</accession>
<gene>
    <name evidence="1" type="ORF">MENT_LOCUS23719</name>
</gene>
<dbReference type="Proteomes" id="UP000580250">
    <property type="component" value="Unassembled WGS sequence"/>
</dbReference>
<sequence>MKYLKKLGLMKMLRKRKEKKGKRLKVLMKNYMKAVEINLLNYPQNLILKSLRKKD</sequence>
<proteinExistence type="predicted"/>
<dbReference type="EMBL" id="CAJEWN010000196">
    <property type="protein sequence ID" value="CAD2172179.1"/>
    <property type="molecule type" value="Genomic_DNA"/>
</dbReference>